<reference evidence="1" key="1">
    <citation type="journal article" date="2007" name="Plasmid">
        <title>Sequence analysis and characterizations of two novel plasmids isolated from Thermus sp. 4C.</title>
        <authorList>
            <person name="Ruan L."/>
            <person name="Xu X."/>
        </authorList>
    </citation>
    <scope>NUCLEOTIDE SEQUENCE</scope>
    <source>
        <strain evidence="1">4C</strain>
        <plasmid evidence="1">pL4C</plasmid>
    </source>
</reference>
<sequence length="453" mass="50784">MSEQGGQILKISANADAYRQNRPRRRRPLLRPDGGVDLEAVRLFLQLGRYREGEAALDQDPQPENPEWLRLKGWARWHLGDERGLLLVRKAASLARERAGWVWQDLGALLFRAGRWEEAEEALRRALDHFSAREDHLGRAWALHGLGVAHLHRGRTGWALRRAEEALAVVRAKSLGGFRSRVLVLLSSVHRARGELREALFRAEQAVAGRLDPDDRVVALRALGTTLRLLGKPAQGSEVLEEALELAGEGARRGAALAEMALCHLALGRKRLARRAAGEALELLDTHAPARARVLVALAELSRREGKEEGALALLQEARALGPYPLAEEALAFPELFALAETRELKLPRTRRAPERPRVRLEAGKVRRLWLGRREVPLEGSGKAFDLLLLLASEGPLTWREAALRLWGEDGPGVRERLHTTASRARDLLADREAVRWEGEVLRLDPERRWEAR</sequence>
<dbReference type="Gene3D" id="1.25.40.10">
    <property type="entry name" value="Tetratricopeptide repeat domain"/>
    <property type="match status" value="2"/>
</dbReference>
<geneLocation type="plasmid" evidence="1">
    <name>pL4C</name>
</geneLocation>
<dbReference type="PANTHER" id="PTHR47691:SF3">
    <property type="entry name" value="HTH-TYPE TRANSCRIPTIONAL REGULATOR RV0890C-RELATED"/>
    <property type="match status" value="1"/>
</dbReference>
<organism evidence="1">
    <name type="scientific">Thermus sp. 4C</name>
    <dbReference type="NCBI Taxonomy" id="446041"/>
    <lineage>
        <taxon>Bacteria</taxon>
        <taxon>Thermotogati</taxon>
        <taxon>Deinococcota</taxon>
        <taxon>Deinococci</taxon>
        <taxon>Thermales</taxon>
        <taxon>Thermaceae</taxon>
        <taxon>Thermus</taxon>
    </lineage>
</organism>
<dbReference type="InterPro" id="IPR019734">
    <property type="entry name" value="TPR_rpt"/>
</dbReference>
<dbReference type="Pfam" id="PF13424">
    <property type="entry name" value="TPR_12"/>
    <property type="match status" value="1"/>
</dbReference>
<dbReference type="SMART" id="SM00028">
    <property type="entry name" value="TPR"/>
    <property type="match status" value="5"/>
</dbReference>
<dbReference type="EMBL" id="EF407946">
    <property type="protein sequence ID" value="ABQ95638.1"/>
    <property type="molecule type" value="Genomic_DNA"/>
</dbReference>
<dbReference type="SUPFAM" id="SSF48452">
    <property type="entry name" value="TPR-like"/>
    <property type="match status" value="2"/>
</dbReference>
<protein>
    <submittedName>
        <fullName evidence="1">Uncharacterized protein</fullName>
    </submittedName>
</protein>
<evidence type="ECO:0000313" key="1">
    <source>
        <dbReference type="EMBL" id="ABQ95638.1"/>
    </source>
</evidence>
<dbReference type="PANTHER" id="PTHR47691">
    <property type="entry name" value="REGULATOR-RELATED"/>
    <property type="match status" value="1"/>
</dbReference>
<dbReference type="InterPro" id="IPR011990">
    <property type="entry name" value="TPR-like_helical_dom_sf"/>
</dbReference>
<accession>A6MN94</accession>
<name>A6MN94_9DEIN</name>
<dbReference type="AlphaFoldDB" id="A6MN94"/>
<keyword evidence="1" id="KW-0614">Plasmid</keyword>
<proteinExistence type="predicted"/>